<dbReference type="InterPro" id="IPR000305">
    <property type="entry name" value="GIY-YIG_endonuc"/>
</dbReference>
<dbReference type="EMBL" id="MN739104">
    <property type="protein sequence ID" value="QHS89073.1"/>
    <property type="molecule type" value="Genomic_DNA"/>
</dbReference>
<dbReference type="AlphaFoldDB" id="A0A6C0BCD7"/>
<proteinExistence type="predicted"/>
<dbReference type="Gene3D" id="3.40.1440.10">
    <property type="entry name" value="GIY-YIG endonuclease"/>
    <property type="match status" value="1"/>
</dbReference>
<protein>
    <recommendedName>
        <fullName evidence="1">GIY-YIG domain-containing protein</fullName>
    </recommendedName>
</protein>
<dbReference type="PROSITE" id="PS50164">
    <property type="entry name" value="GIY_YIG"/>
    <property type="match status" value="1"/>
</dbReference>
<dbReference type="PANTHER" id="PTHR20208:SF13">
    <property type="entry name" value="STRUCTURE-SPECIFIC ENDONUCLEASE SUBUNIT SLX1"/>
    <property type="match status" value="1"/>
</dbReference>
<dbReference type="SUPFAM" id="SSF82771">
    <property type="entry name" value="GIY-YIG endonuclease"/>
    <property type="match status" value="1"/>
</dbReference>
<name>A0A6C0BCD7_9ZZZZ</name>
<accession>A0A6C0BCD7</accession>
<evidence type="ECO:0000313" key="2">
    <source>
        <dbReference type="EMBL" id="QHS89073.1"/>
    </source>
</evidence>
<dbReference type="InterPro" id="IPR050381">
    <property type="entry name" value="SLX1_endonuclease"/>
</dbReference>
<dbReference type="InterPro" id="IPR035901">
    <property type="entry name" value="GIY-YIG_endonuc_sf"/>
</dbReference>
<dbReference type="PANTHER" id="PTHR20208">
    <property type="entry name" value="STRUCTURE-SPECIFIC ENDONUCLEASE SUBUNIT SLX1"/>
    <property type="match status" value="1"/>
</dbReference>
<sequence>MAKPSFVYLLESSDGATYVGATVDVDRRLRQHNKEIKGGAHATGARVAKGETWSRICYVEGFPDWTAALQFEWRWKQLSRKLPAKMNPLERRMQALKELLKLERPTTKAVAYTEWPIAPSIHWDGAVLFSQNEKE</sequence>
<feature type="domain" description="GIY-YIG" evidence="1">
    <location>
        <begin position="3"/>
        <end position="88"/>
    </location>
</feature>
<evidence type="ECO:0000259" key="1">
    <source>
        <dbReference type="PROSITE" id="PS50164"/>
    </source>
</evidence>
<organism evidence="2">
    <name type="scientific">viral metagenome</name>
    <dbReference type="NCBI Taxonomy" id="1070528"/>
    <lineage>
        <taxon>unclassified sequences</taxon>
        <taxon>metagenomes</taxon>
        <taxon>organismal metagenomes</taxon>
    </lineage>
</organism>
<dbReference type="Pfam" id="PF01541">
    <property type="entry name" value="GIY-YIG"/>
    <property type="match status" value="1"/>
</dbReference>
<reference evidence="2" key="1">
    <citation type="journal article" date="2020" name="Nature">
        <title>Giant virus diversity and host interactions through global metagenomics.</title>
        <authorList>
            <person name="Schulz F."/>
            <person name="Roux S."/>
            <person name="Paez-Espino D."/>
            <person name="Jungbluth S."/>
            <person name="Walsh D.A."/>
            <person name="Denef V.J."/>
            <person name="McMahon K.D."/>
            <person name="Konstantinidis K.T."/>
            <person name="Eloe-Fadrosh E.A."/>
            <person name="Kyrpides N.C."/>
            <person name="Woyke T."/>
        </authorList>
    </citation>
    <scope>NUCLEOTIDE SEQUENCE</scope>
    <source>
        <strain evidence="2">GVMAG-M-3300010158-59</strain>
    </source>
</reference>